<proteinExistence type="predicted"/>
<organism evidence="1 2">
    <name type="scientific">Roseisolibacter agri</name>
    <dbReference type="NCBI Taxonomy" id="2014610"/>
    <lineage>
        <taxon>Bacteria</taxon>
        <taxon>Pseudomonadati</taxon>
        <taxon>Gemmatimonadota</taxon>
        <taxon>Gemmatimonadia</taxon>
        <taxon>Gemmatimonadales</taxon>
        <taxon>Gemmatimonadaceae</taxon>
        <taxon>Roseisolibacter</taxon>
    </lineage>
</organism>
<evidence type="ECO:0008006" key="3">
    <source>
        <dbReference type="Google" id="ProtNLM"/>
    </source>
</evidence>
<reference evidence="1" key="1">
    <citation type="submission" date="2022-08" db="EMBL/GenBank/DDBJ databases">
        <title>Draft genome sequencing of Roseisolibacter agri AW1220.</title>
        <authorList>
            <person name="Tobiishi Y."/>
            <person name="Tonouchi A."/>
        </authorList>
    </citation>
    <scope>NUCLEOTIDE SEQUENCE</scope>
    <source>
        <strain evidence="1">AW1220</strain>
    </source>
</reference>
<dbReference type="AlphaFoldDB" id="A0AA37V1B4"/>
<gene>
    <name evidence="1" type="ORF">rosag_24280</name>
</gene>
<evidence type="ECO:0000313" key="1">
    <source>
        <dbReference type="EMBL" id="GLC25915.1"/>
    </source>
</evidence>
<accession>A0AA37V1B4</accession>
<keyword evidence="2" id="KW-1185">Reference proteome</keyword>
<dbReference type="PROSITE" id="PS51257">
    <property type="entry name" value="PROKAR_LIPOPROTEIN"/>
    <property type="match status" value="1"/>
</dbReference>
<dbReference type="Proteomes" id="UP001161325">
    <property type="component" value="Unassembled WGS sequence"/>
</dbReference>
<protein>
    <recommendedName>
        <fullName evidence="3">Lipoprotein</fullName>
    </recommendedName>
</protein>
<comment type="caution">
    <text evidence="1">The sequence shown here is derived from an EMBL/GenBank/DDBJ whole genome shotgun (WGS) entry which is preliminary data.</text>
</comment>
<evidence type="ECO:0000313" key="2">
    <source>
        <dbReference type="Proteomes" id="UP001161325"/>
    </source>
</evidence>
<name>A0AA37V1B4_9BACT</name>
<sequence>MTPRYTAARVTFVACVTLAGCSSLTDPGPHDEPALLRYAEQTARITAPDTVALGAGVTLSVATFGGGCTREAARAEVSPVPQTNGGSVVVRLFNRNNGARICSSDGLTIEHRVTVPATARGHLIIRVEGANQGMETNWNVVPWVLTRTVVVR</sequence>
<dbReference type="EMBL" id="BRXS01000003">
    <property type="protein sequence ID" value="GLC25915.1"/>
    <property type="molecule type" value="Genomic_DNA"/>
</dbReference>
<dbReference type="RefSeq" id="WP_284350376.1">
    <property type="nucleotide sequence ID" value="NZ_BRXS01000003.1"/>
</dbReference>